<evidence type="ECO:0000259" key="2">
    <source>
        <dbReference type="Pfam" id="PF13208"/>
    </source>
</evidence>
<dbReference type="AlphaFoldDB" id="A0A0K1EML4"/>
<dbReference type="OrthoDB" id="227636at2"/>
<evidence type="ECO:0000313" key="3">
    <source>
        <dbReference type="EMBL" id="AKT42094.1"/>
    </source>
</evidence>
<organism evidence="3 4">
    <name type="scientific">Chondromyces crocatus</name>
    <dbReference type="NCBI Taxonomy" id="52"/>
    <lineage>
        <taxon>Bacteria</taxon>
        <taxon>Pseudomonadati</taxon>
        <taxon>Myxococcota</taxon>
        <taxon>Polyangia</taxon>
        <taxon>Polyangiales</taxon>
        <taxon>Polyangiaceae</taxon>
        <taxon>Chondromyces</taxon>
    </lineage>
</organism>
<dbReference type="KEGG" id="ccro:CMC5_063170"/>
<dbReference type="Pfam" id="PF13208">
    <property type="entry name" value="TerB_N"/>
    <property type="match status" value="1"/>
</dbReference>
<sequence>MREGILRSGWMRCGACNGVTRWPECQARCGGLEDRSDDARHRSDVVRREACDPSIDDTRQLASHGVVPPQRVRRAVRWLVALSAWIDSRRRPAEIQALSPDPSEASPDVSEKPTEADAPPSATWIPPGGAELTIAEQRIASGMIYVGAHLPPVAEPCDVEPALIDPRLPVEGGRAARLEETMTCWPAYRELSPQHRAEYLGWLARGRREPDIDIGYVFLFFYGLERRLLHDARHAPVGEVERAALEAEILALHECYARSASFRGYASGLLGAMWMGEETPVYARLPPPEEPRAGELPLLLRLGLGQLLRDGVPVPAAWALSWALGDPEGWPASLATVGRCPDALRERFHARYAETFGSGIVRRPEGRELIVHYRPASASFGGGLVLAAPGVPDVAPIREPVKRLRRLLERCMAELEPASLRPDLDR</sequence>
<reference evidence="3 4" key="1">
    <citation type="submission" date="2015-07" db="EMBL/GenBank/DDBJ databases">
        <title>Genome analysis of myxobacterium Chondromyces crocatus Cm c5 reveals a high potential for natural compound synthesis and the genetic basis for the loss of fruiting body formation.</title>
        <authorList>
            <person name="Zaburannyi N."/>
            <person name="Bunk B."/>
            <person name="Maier J."/>
            <person name="Overmann J."/>
            <person name="Mueller R."/>
        </authorList>
    </citation>
    <scope>NUCLEOTIDE SEQUENCE [LARGE SCALE GENOMIC DNA]</scope>
    <source>
        <strain evidence="3 4">Cm c5</strain>
    </source>
</reference>
<dbReference type="Proteomes" id="UP000067626">
    <property type="component" value="Chromosome"/>
</dbReference>
<name>A0A0K1EML4_CHOCO</name>
<feature type="domain" description="TerB N-terminal" evidence="2">
    <location>
        <begin position="131"/>
        <end position="328"/>
    </location>
</feature>
<dbReference type="InterPro" id="IPR025266">
    <property type="entry name" value="TerB_N"/>
</dbReference>
<keyword evidence="4" id="KW-1185">Reference proteome</keyword>
<dbReference type="EMBL" id="CP012159">
    <property type="protein sequence ID" value="AKT42094.1"/>
    <property type="molecule type" value="Genomic_DNA"/>
</dbReference>
<dbReference type="PATRIC" id="fig|52.7.peg.6945"/>
<proteinExistence type="predicted"/>
<feature type="region of interest" description="Disordered" evidence="1">
    <location>
        <begin position="96"/>
        <end position="126"/>
    </location>
</feature>
<evidence type="ECO:0000313" key="4">
    <source>
        <dbReference type="Proteomes" id="UP000067626"/>
    </source>
</evidence>
<protein>
    <recommendedName>
        <fullName evidence="2">TerB N-terminal domain-containing protein</fullName>
    </recommendedName>
</protein>
<evidence type="ECO:0000256" key="1">
    <source>
        <dbReference type="SAM" id="MobiDB-lite"/>
    </source>
</evidence>
<gene>
    <name evidence="3" type="ORF">CMC5_063170</name>
</gene>
<accession>A0A0K1EML4</accession>